<dbReference type="RefSeq" id="XP_060327891.1">
    <property type="nucleotide sequence ID" value="XM_060480311.1"/>
</dbReference>
<proteinExistence type="predicted"/>
<sequence>MKMMGMNKCKRSAHENQYNQYPKKLPQKTNSRSVLTQRQHSPALALLRSSQEVTTSGHDSVRVSSHRLKLWGAKKGISLSSILVTQGTGGESEYALDGKDSLLTLCFSEENTGGGEGGLVVRKQKESVYSVRAKPRRTANAMATRQAESNSEGWATLLTGGILENSLMVVVAVEVVVGTLDKDGSRCGKCRRQFYGNFRSFLRHVLYFLYTRLQGVLCPLPTIHMCLDIVCKELENQAQHWQNLIGTTAVPSHELVRYQESNLRKQDTRMRGLKNMAEIGK</sequence>
<feature type="region of interest" description="Disordered" evidence="1">
    <location>
        <begin position="1"/>
        <end position="39"/>
    </location>
</feature>
<evidence type="ECO:0000313" key="2">
    <source>
        <dbReference type="EMBL" id="KAK0452057.1"/>
    </source>
</evidence>
<organism evidence="2 3">
    <name type="scientific">Armillaria tabescens</name>
    <name type="common">Ringless honey mushroom</name>
    <name type="synonym">Agaricus tabescens</name>
    <dbReference type="NCBI Taxonomy" id="1929756"/>
    <lineage>
        <taxon>Eukaryota</taxon>
        <taxon>Fungi</taxon>
        <taxon>Dikarya</taxon>
        <taxon>Basidiomycota</taxon>
        <taxon>Agaricomycotina</taxon>
        <taxon>Agaricomycetes</taxon>
        <taxon>Agaricomycetidae</taxon>
        <taxon>Agaricales</taxon>
        <taxon>Marasmiineae</taxon>
        <taxon>Physalacriaceae</taxon>
        <taxon>Desarmillaria</taxon>
    </lineage>
</organism>
<dbReference type="Proteomes" id="UP001175211">
    <property type="component" value="Unassembled WGS sequence"/>
</dbReference>
<comment type="caution">
    <text evidence="2">The sequence shown here is derived from an EMBL/GenBank/DDBJ whole genome shotgun (WGS) entry which is preliminary data.</text>
</comment>
<protein>
    <submittedName>
        <fullName evidence="2">Uncharacterized protein</fullName>
    </submittedName>
</protein>
<gene>
    <name evidence="2" type="ORF">EV420DRAFT_1750054</name>
</gene>
<dbReference type="GeneID" id="85363859"/>
<reference evidence="2" key="1">
    <citation type="submission" date="2023-06" db="EMBL/GenBank/DDBJ databases">
        <authorList>
            <consortium name="Lawrence Berkeley National Laboratory"/>
            <person name="Ahrendt S."/>
            <person name="Sahu N."/>
            <person name="Indic B."/>
            <person name="Wong-Bajracharya J."/>
            <person name="Merenyi Z."/>
            <person name="Ke H.-M."/>
            <person name="Monk M."/>
            <person name="Kocsube S."/>
            <person name="Drula E."/>
            <person name="Lipzen A."/>
            <person name="Balint B."/>
            <person name="Henrissat B."/>
            <person name="Andreopoulos B."/>
            <person name="Martin F.M."/>
            <person name="Harder C.B."/>
            <person name="Rigling D."/>
            <person name="Ford K.L."/>
            <person name="Foster G.D."/>
            <person name="Pangilinan J."/>
            <person name="Papanicolaou A."/>
            <person name="Barry K."/>
            <person name="LaButti K."/>
            <person name="Viragh M."/>
            <person name="Koriabine M."/>
            <person name="Yan M."/>
            <person name="Riley R."/>
            <person name="Champramary S."/>
            <person name="Plett K.L."/>
            <person name="Tsai I.J."/>
            <person name="Slot J."/>
            <person name="Sipos G."/>
            <person name="Plett J."/>
            <person name="Nagy L.G."/>
            <person name="Grigoriev I.V."/>
        </authorList>
    </citation>
    <scope>NUCLEOTIDE SEQUENCE</scope>
    <source>
        <strain evidence="2">CCBAS 213</strain>
    </source>
</reference>
<name>A0AA39MZ69_ARMTA</name>
<dbReference type="AlphaFoldDB" id="A0AA39MZ69"/>
<feature type="compositionally biased region" description="Polar residues" evidence="1">
    <location>
        <begin position="27"/>
        <end position="39"/>
    </location>
</feature>
<evidence type="ECO:0000313" key="3">
    <source>
        <dbReference type="Proteomes" id="UP001175211"/>
    </source>
</evidence>
<evidence type="ECO:0000256" key="1">
    <source>
        <dbReference type="SAM" id="MobiDB-lite"/>
    </source>
</evidence>
<keyword evidence="3" id="KW-1185">Reference proteome</keyword>
<accession>A0AA39MZ69</accession>
<dbReference type="EMBL" id="JAUEPS010000032">
    <property type="protein sequence ID" value="KAK0452057.1"/>
    <property type="molecule type" value="Genomic_DNA"/>
</dbReference>